<dbReference type="Gene3D" id="3.30.40.220">
    <property type="match status" value="2"/>
</dbReference>
<dbReference type="EMBL" id="MN740041">
    <property type="protein sequence ID" value="QHT85464.1"/>
    <property type="molecule type" value="Genomic_DNA"/>
</dbReference>
<accession>A0A6C0HY13</accession>
<dbReference type="AlphaFoldDB" id="A0A6C0HY13"/>
<proteinExistence type="predicted"/>
<protein>
    <submittedName>
        <fullName evidence="1">Uncharacterized protein</fullName>
    </submittedName>
</protein>
<reference evidence="1" key="1">
    <citation type="journal article" date="2020" name="Nature">
        <title>Giant virus diversity and host interactions through global metagenomics.</title>
        <authorList>
            <person name="Schulz F."/>
            <person name="Roux S."/>
            <person name="Paez-Espino D."/>
            <person name="Jungbluth S."/>
            <person name="Walsh D.A."/>
            <person name="Denef V.J."/>
            <person name="McMahon K.D."/>
            <person name="Konstantinidis K.T."/>
            <person name="Eloe-Fadrosh E.A."/>
            <person name="Kyrpides N.C."/>
            <person name="Woyke T."/>
        </authorList>
    </citation>
    <scope>NUCLEOTIDE SEQUENCE</scope>
    <source>
        <strain evidence="1">GVMAG-M-3300023184-17</strain>
    </source>
</reference>
<evidence type="ECO:0000313" key="1">
    <source>
        <dbReference type="EMBL" id="QHT85464.1"/>
    </source>
</evidence>
<name>A0A6C0HY13_9ZZZZ</name>
<organism evidence="1">
    <name type="scientific">viral metagenome</name>
    <dbReference type="NCBI Taxonomy" id="1070528"/>
    <lineage>
        <taxon>unclassified sequences</taxon>
        <taxon>metagenomes</taxon>
        <taxon>organismal metagenomes</taxon>
    </lineage>
</organism>
<sequence length="487" mass="56029">MKYKEMETCNECRDLGAKKRKKAKAEIVLCAKEGCKFKKSDDNKYCGKHQLFQFIDETAALGLKTCYNANRGCRTQMPMDGKSSCSVCLGKERDEDRKKRSVEPVKTETEKQCTGCRKMHPLEEFNGSVGETKQCTACREVHKIADEKREKEHVRELARKNSAKPERKAVKKLWRDKNADKMLSYCLNSRAKKIKEDAEKYLKHEAEQAKKWRLANPEKVQASNKARNENIDYHYSNYKRSAAAKQLAFEIDKETFIALVTSPCHYCGIVQEKGFNGLDRMDSTVGYVMGNCVSCCQMCNYMKVSLSASIFVERAEHIATFHKKIDGLYCPHACKDIMSVNYATCKFSAISRKINFELTKEVFYEKRKECCYLCGKENTDTHQNGLDRMDSEIGYIETNIQSCCGSCNYMKNNYSLESFLEKCTLVALNHKPVEESTEMNHIVAQNKLSKSEKKEIHDAKKIIKIQQLKERYSKEQIDQKIQALTSK</sequence>